<keyword evidence="3" id="KW-1185">Reference proteome</keyword>
<proteinExistence type="predicted"/>
<reference evidence="2" key="1">
    <citation type="submission" date="2022-05" db="EMBL/GenBank/DDBJ databases">
        <authorList>
            <person name="Park J.-S."/>
        </authorList>
    </citation>
    <scope>NUCLEOTIDE SEQUENCE</scope>
    <source>
        <strain evidence="2">2012CJ34-3</strain>
    </source>
</reference>
<accession>A0ABT0QH63</accession>
<feature type="signal peptide" evidence="1">
    <location>
        <begin position="1"/>
        <end position="25"/>
    </location>
</feature>
<protein>
    <recommendedName>
        <fullName evidence="4">Secretion system C-terminal sorting domain-containing protein</fullName>
    </recommendedName>
</protein>
<feature type="chain" id="PRO_5045408058" description="Secretion system C-terminal sorting domain-containing protein" evidence="1">
    <location>
        <begin position="26"/>
        <end position="196"/>
    </location>
</feature>
<dbReference type="RefSeq" id="WP_099565279.1">
    <property type="nucleotide sequence ID" value="NZ_JAMFLZ010000007.1"/>
</dbReference>
<sequence length="196" mass="22760">MKNVIKNIKKGTLTLAMLATVISYANSISYNINNEAKKTSITLKNVKKGNQLSIIDNNGIILYKEFIEQAGVYIKSFDLTTLPDGYYFFELEKDVEIKTIPFVVKTNMVEFKKEASKSVFKPLLKAIDNRLFITKLSLNKEPLMIDIYYKNTKIYSEEIKDTQKIERIYKLDEKEKGNYKVIFKSDGRTFEKHINI</sequence>
<keyword evidence="1" id="KW-0732">Signal</keyword>
<organism evidence="2 3">
    <name type="scientific">Jejuia spongiicola</name>
    <dbReference type="NCBI Taxonomy" id="2942207"/>
    <lineage>
        <taxon>Bacteria</taxon>
        <taxon>Pseudomonadati</taxon>
        <taxon>Bacteroidota</taxon>
        <taxon>Flavobacteriia</taxon>
        <taxon>Flavobacteriales</taxon>
        <taxon>Flavobacteriaceae</taxon>
        <taxon>Jejuia</taxon>
    </lineage>
</organism>
<evidence type="ECO:0000313" key="2">
    <source>
        <dbReference type="EMBL" id="MCL6296331.1"/>
    </source>
</evidence>
<dbReference type="EMBL" id="JAMFLZ010000007">
    <property type="protein sequence ID" value="MCL6296331.1"/>
    <property type="molecule type" value="Genomic_DNA"/>
</dbReference>
<gene>
    <name evidence="2" type="ORF">M3P09_15070</name>
</gene>
<dbReference type="Proteomes" id="UP001165381">
    <property type="component" value="Unassembled WGS sequence"/>
</dbReference>
<evidence type="ECO:0008006" key="4">
    <source>
        <dbReference type="Google" id="ProtNLM"/>
    </source>
</evidence>
<name>A0ABT0QH63_9FLAO</name>
<comment type="caution">
    <text evidence="2">The sequence shown here is derived from an EMBL/GenBank/DDBJ whole genome shotgun (WGS) entry which is preliminary data.</text>
</comment>
<evidence type="ECO:0000256" key="1">
    <source>
        <dbReference type="SAM" id="SignalP"/>
    </source>
</evidence>
<evidence type="ECO:0000313" key="3">
    <source>
        <dbReference type="Proteomes" id="UP001165381"/>
    </source>
</evidence>